<sequence>MFSFYYILLALCLFSFSVDADIVCPANPPSPTACTDCQHAINSVLPANFSQEPDPQNLPATVHPCDIYNLWFRELLRHWTPNKTAFDPDVPQLVRNSIATACTLSTKCTAEFALPEAKTVDTSCGDLVAASGNDTGVNDARLADQILYGGVPQRQVYCTQDSNGDTFGFQILISILNDAMAKRTPDQVYVHAPNHPILGYYLVSKTHQATPEQLPVSAMCTPAYAFMVNTYRQFVAKNPPDSRFTSISGNLKTAVDTLQSNCPNLLTPPTKVKRERLGRFSRKRM</sequence>
<evidence type="ECO:0000313" key="2">
    <source>
        <dbReference type="EMBL" id="CAG8481104.1"/>
    </source>
</evidence>
<comment type="caution">
    <text evidence="2">The sequence shown here is derived from an EMBL/GenBank/DDBJ whole genome shotgun (WGS) entry which is preliminary data.</text>
</comment>
<dbReference type="EMBL" id="CAJVPJ010000119">
    <property type="protein sequence ID" value="CAG8481104.1"/>
    <property type="molecule type" value="Genomic_DNA"/>
</dbReference>
<organism evidence="2 3">
    <name type="scientific">Paraglomus occultum</name>
    <dbReference type="NCBI Taxonomy" id="144539"/>
    <lineage>
        <taxon>Eukaryota</taxon>
        <taxon>Fungi</taxon>
        <taxon>Fungi incertae sedis</taxon>
        <taxon>Mucoromycota</taxon>
        <taxon>Glomeromycotina</taxon>
        <taxon>Glomeromycetes</taxon>
        <taxon>Paraglomerales</taxon>
        <taxon>Paraglomeraceae</taxon>
        <taxon>Paraglomus</taxon>
    </lineage>
</organism>
<gene>
    <name evidence="2" type="ORF">POCULU_LOCUS1553</name>
</gene>
<accession>A0A9N8WDZ8</accession>
<feature type="signal peptide" evidence="1">
    <location>
        <begin position="1"/>
        <end position="20"/>
    </location>
</feature>
<dbReference type="AlphaFoldDB" id="A0A9N8WDZ8"/>
<dbReference type="Proteomes" id="UP000789572">
    <property type="component" value="Unassembled WGS sequence"/>
</dbReference>
<keyword evidence="3" id="KW-1185">Reference proteome</keyword>
<reference evidence="2" key="1">
    <citation type="submission" date="2021-06" db="EMBL/GenBank/DDBJ databases">
        <authorList>
            <person name="Kallberg Y."/>
            <person name="Tangrot J."/>
            <person name="Rosling A."/>
        </authorList>
    </citation>
    <scope>NUCLEOTIDE SEQUENCE</scope>
    <source>
        <strain evidence="2">IA702</strain>
    </source>
</reference>
<evidence type="ECO:0000256" key="1">
    <source>
        <dbReference type="SAM" id="SignalP"/>
    </source>
</evidence>
<proteinExistence type="predicted"/>
<feature type="chain" id="PRO_5040401310" evidence="1">
    <location>
        <begin position="21"/>
        <end position="285"/>
    </location>
</feature>
<dbReference type="OrthoDB" id="10318164at2759"/>
<keyword evidence="1" id="KW-0732">Signal</keyword>
<name>A0A9N8WDZ8_9GLOM</name>
<evidence type="ECO:0000313" key="3">
    <source>
        <dbReference type="Proteomes" id="UP000789572"/>
    </source>
</evidence>
<protein>
    <submittedName>
        <fullName evidence="2">7606_t:CDS:1</fullName>
    </submittedName>
</protein>